<protein>
    <submittedName>
        <fullName evidence="2">Uncharacterized protein</fullName>
    </submittedName>
</protein>
<evidence type="ECO:0000313" key="3">
    <source>
        <dbReference type="Proteomes" id="UP000061569"/>
    </source>
</evidence>
<dbReference type="KEGG" id="lez:GLE_0765"/>
<proteinExistence type="predicted"/>
<dbReference type="Proteomes" id="UP000061569">
    <property type="component" value="Chromosome"/>
</dbReference>
<sequence>MKREHFKRTAKIGFWALLLSAYSVGAAGVMIDVFGADYRELGQVAVTSVDSKPTRRSLSAAQIAAVYRAQSGAPFSTLPPGSTFKVVWPDGSSEYVMVVSPSSTGGVQPIPGTQVPAKGKKKHGPVEDDDAPPRNVPGATELSETDVKEMAAWMDAAVR</sequence>
<evidence type="ECO:0000256" key="1">
    <source>
        <dbReference type="SAM" id="MobiDB-lite"/>
    </source>
</evidence>
<organism evidence="2 3">
    <name type="scientific">Lysobacter enzymogenes</name>
    <dbReference type="NCBI Taxonomy" id="69"/>
    <lineage>
        <taxon>Bacteria</taxon>
        <taxon>Pseudomonadati</taxon>
        <taxon>Pseudomonadota</taxon>
        <taxon>Gammaproteobacteria</taxon>
        <taxon>Lysobacterales</taxon>
        <taxon>Lysobacteraceae</taxon>
        <taxon>Lysobacter</taxon>
    </lineage>
</organism>
<reference evidence="2 3" key="1">
    <citation type="submission" date="2015-11" db="EMBL/GenBank/DDBJ databases">
        <title>Genome sequences of Lysobacter enzymogenes strain C3 and Lysobacter antibioticus ATCC 29479.</title>
        <authorList>
            <person name="Kobayashi D.Y."/>
        </authorList>
    </citation>
    <scope>NUCLEOTIDE SEQUENCE [LARGE SCALE GENOMIC DNA]</scope>
    <source>
        <strain evidence="2 3">C3</strain>
    </source>
</reference>
<accession>A0A0S2DC72</accession>
<dbReference type="AlphaFoldDB" id="A0A0S2DC72"/>
<gene>
    <name evidence="2" type="ORF">GLE_0765</name>
</gene>
<name>A0A0S2DC72_LYSEN</name>
<dbReference type="EMBL" id="CP013140">
    <property type="protein sequence ID" value="ALN56123.1"/>
    <property type="molecule type" value="Genomic_DNA"/>
</dbReference>
<feature type="region of interest" description="Disordered" evidence="1">
    <location>
        <begin position="102"/>
        <end position="147"/>
    </location>
</feature>
<dbReference type="STRING" id="69.GLE_0765"/>
<dbReference type="PATRIC" id="fig|69.6.peg.753"/>
<evidence type="ECO:0000313" key="2">
    <source>
        <dbReference type="EMBL" id="ALN56123.1"/>
    </source>
</evidence>